<dbReference type="PROSITE" id="PS51750">
    <property type="entry name" value="BRO_N"/>
    <property type="match status" value="1"/>
</dbReference>
<dbReference type="Proteomes" id="UP000010448">
    <property type="component" value="Unassembled WGS sequence"/>
</dbReference>
<proteinExistence type="predicted"/>
<name>A0A7K4EG96_9PSED</name>
<dbReference type="EMBL" id="AMWJ02000002">
    <property type="protein sequence ID" value="NNJ16379.1"/>
    <property type="molecule type" value="Genomic_DNA"/>
</dbReference>
<keyword evidence="3" id="KW-1185">Reference proteome</keyword>
<protein>
    <submittedName>
        <fullName evidence="2">Transporter</fullName>
    </submittedName>
</protein>
<evidence type="ECO:0000259" key="1">
    <source>
        <dbReference type="PROSITE" id="PS51750"/>
    </source>
</evidence>
<dbReference type="PANTHER" id="PTHR36180:SF2">
    <property type="entry name" value="BRO FAMILY PROTEIN"/>
    <property type="match status" value="1"/>
</dbReference>
<comment type="caution">
    <text evidence="2">The sequence shown here is derived from an EMBL/GenBank/DDBJ whole genome shotgun (WGS) entry which is preliminary data.</text>
</comment>
<sequence length="287" mass="32512">MHMQTQSVQALIRPAPQNANHDSVARTVNLFNFEGFDVRVVLIDGEPWFSARDVAEGLGYSNPQKAVRDHCKSPRPVGVNDSFTLGPSANIIPERDVYRLVMRSKLPQAERFEEWVVSEVLPSIRKTGGYTAPVQPADLSKLEILQMALESEKARVLLTVQVEAQAKKIDHLENLFKEGMSHVQFCKGLNGVNVMQVGHFLERRNWLYNESKSGTRYRVAAYARDKYMTEHQQEITPHGKEAFISYTPILLRKGAVRLYELYLAGELPMKKNWDGLHTHDKAVRGAA</sequence>
<evidence type="ECO:0000313" key="3">
    <source>
        <dbReference type="Proteomes" id="UP000010448"/>
    </source>
</evidence>
<evidence type="ECO:0000313" key="2">
    <source>
        <dbReference type="EMBL" id="NNJ16379.1"/>
    </source>
</evidence>
<feature type="domain" description="Bro-N" evidence="1">
    <location>
        <begin position="21"/>
        <end position="128"/>
    </location>
</feature>
<gene>
    <name evidence="2" type="ORF">CSV86_014720</name>
</gene>
<dbReference type="InterPro" id="IPR003497">
    <property type="entry name" value="BRO_N_domain"/>
</dbReference>
<dbReference type="SMART" id="SM01040">
    <property type="entry name" value="Bro-N"/>
    <property type="match status" value="1"/>
</dbReference>
<dbReference type="PANTHER" id="PTHR36180">
    <property type="entry name" value="DNA-BINDING PROTEIN-RELATED-RELATED"/>
    <property type="match status" value="1"/>
</dbReference>
<dbReference type="Pfam" id="PF02498">
    <property type="entry name" value="Bro-N"/>
    <property type="match status" value="1"/>
</dbReference>
<organism evidence="2 3">
    <name type="scientific">Pseudomonas bharatica CSV86</name>
    <dbReference type="NCBI Taxonomy" id="1005395"/>
    <lineage>
        <taxon>Bacteria</taxon>
        <taxon>Pseudomonadati</taxon>
        <taxon>Pseudomonadota</taxon>
        <taxon>Gammaproteobacteria</taxon>
        <taxon>Pseudomonadales</taxon>
        <taxon>Pseudomonadaceae</taxon>
        <taxon>Pseudomonas</taxon>
        <taxon>Pseudomonas bharatica</taxon>
    </lineage>
</organism>
<dbReference type="AlphaFoldDB" id="A0A7K4EG96"/>
<accession>A0A7K4EG96</accession>
<reference evidence="2 3" key="1">
    <citation type="journal article" date="2013" name="Genome Announc.">
        <title>Genome Sequence of Naphthalene-Degrading Soil Bacterium Pseudomonas putida CSV86.</title>
        <authorList>
            <person name="Phale P.S."/>
            <person name="Paliwal V."/>
            <person name="Raju S.C."/>
            <person name="Modak A."/>
            <person name="Purohit H.J."/>
        </authorList>
    </citation>
    <scope>NUCLEOTIDE SEQUENCE [LARGE SCALE GENOMIC DNA]</scope>
    <source>
        <strain evidence="2 3">CSV86</strain>
    </source>
</reference>